<dbReference type="AlphaFoldDB" id="A0A366IKF9"/>
<name>A0A366IKF9_9MICO</name>
<gene>
    <name evidence="1" type="ORF">DFO65_103209</name>
</gene>
<accession>A0A366IKF9</accession>
<dbReference type="Proteomes" id="UP000253509">
    <property type="component" value="Unassembled WGS sequence"/>
</dbReference>
<reference evidence="1 2" key="1">
    <citation type="submission" date="2018-06" db="EMBL/GenBank/DDBJ databases">
        <title>Freshwater and sediment microbial communities from various areas in North America, analyzing microbe dynamics in response to fracking.</title>
        <authorList>
            <person name="Lamendella R."/>
        </authorList>
    </citation>
    <scope>NUCLEOTIDE SEQUENCE [LARGE SCALE GENOMIC DNA]</scope>
    <source>
        <strain evidence="1 2">3b_TX</strain>
    </source>
</reference>
<comment type="caution">
    <text evidence="1">The sequence shown here is derived from an EMBL/GenBank/DDBJ whole genome shotgun (WGS) entry which is preliminary data.</text>
</comment>
<keyword evidence="2" id="KW-1185">Reference proteome</keyword>
<evidence type="ECO:0000313" key="1">
    <source>
        <dbReference type="EMBL" id="RBP72917.1"/>
    </source>
</evidence>
<evidence type="ECO:0000313" key="2">
    <source>
        <dbReference type="Proteomes" id="UP000253509"/>
    </source>
</evidence>
<sequence length="92" mass="10225">MVRRHEQPFGVSGSDKPLSTRALEVFLNRSRPRCGKRASMDVSDMRSGDEICERTRLSAIVTAYAFQREVETVNDARVKAPRTVDGGACPRA</sequence>
<proteinExistence type="predicted"/>
<organism evidence="1 2">
    <name type="scientific">Brevibacterium celere</name>
    <dbReference type="NCBI Taxonomy" id="225845"/>
    <lineage>
        <taxon>Bacteria</taxon>
        <taxon>Bacillati</taxon>
        <taxon>Actinomycetota</taxon>
        <taxon>Actinomycetes</taxon>
        <taxon>Micrococcales</taxon>
        <taxon>Brevibacteriaceae</taxon>
        <taxon>Brevibacterium</taxon>
    </lineage>
</organism>
<dbReference type="EMBL" id="QNSB01000003">
    <property type="protein sequence ID" value="RBP72917.1"/>
    <property type="molecule type" value="Genomic_DNA"/>
</dbReference>
<protein>
    <submittedName>
        <fullName evidence="1">Uncharacterized protein</fullName>
    </submittedName>
</protein>